<evidence type="ECO:0000256" key="2">
    <source>
        <dbReference type="SAM" id="SignalP"/>
    </source>
</evidence>
<evidence type="ECO:0000313" key="4">
    <source>
        <dbReference type="Proteomes" id="UP000298416"/>
    </source>
</evidence>
<accession>A0A8X8ZVG5</accession>
<feature type="chain" id="PRO_5036471914" evidence="2">
    <location>
        <begin position="21"/>
        <end position="161"/>
    </location>
</feature>
<dbReference type="PANTHER" id="PTHR31109">
    <property type="entry name" value="PROTEIN FAM207A"/>
    <property type="match status" value="1"/>
</dbReference>
<dbReference type="Proteomes" id="UP000298416">
    <property type="component" value="Unassembled WGS sequence"/>
</dbReference>
<reference evidence="3" key="1">
    <citation type="submission" date="2018-01" db="EMBL/GenBank/DDBJ databases">
        <authorList>
            <person name="Mao J.F."/>
        </authorList>
    </citation>
    <scope>NUCLEOTIDE SEQUENCE</scope>
    <source>
        <strain evidence="3">Huo1</strain>
        <tissue evidence="3">Leaf</tissue>
    </source>
</reference>
<dbReference type="AlphaFoldDB" id="A0A8X8ZVG5"/>
<proteinExistence type="predicted"/>
<dbReference type="EMBL" id="PNBA02000007">
    <property type="protein sequence ID" value="KAG6417494.1"/>
    <property type="molecule type" value="Genomic_DNA"/>
</dbReference>
<evidence type="ECO:0000256" key="1">
    <source>
        <dbReference type="SAM" id="MobiDB-lite"/>
    </source>
</evidence>
<sequence>MKWNIVFSLIFLSQYSATSGEFSGQVPVPSSVAVQTPAALVCTNCILPMGKTSARGEGKSSADRKFDKKLEFYEKVRAAVTSKAISKVWFLAHKLDWVKESNKLKMVINHPVYQSDPLAAIYQHLQTTQPAPDKKPKKKDGKARKSKTKKKKSKDTESMDI</sequence>
<keyword evidence="2" id="KW-0732">Signal</keyword>
<reference evidence="3" key="2">
    <citation type="submission" date="2020-08" db="EMBL/GenBank/DDBJ databases">
        <title>Plant Genome Project.</title>
        <authorList>
            <person name="Zhang R.-G."/>
        </authorList>
    </citation>
    <scope>NUCLEOTIDE SEQUENCE</scope>
    <source>
        <strain evidence="3">Huo1</strain>
        <tissue evidence="3">Leaf</tissue>
    </source>
</reference>
<gene>
    <name evidence="3" type="ORF">SASPL_119675</name>
</gene>
<protein>
    <submittedName>
        <fullName evidence="3">Uncharacterized protein</fullName>
    </submittedName>
</protein>
<name>A0A8X8ZVG5_SALSN</name>
<feature type="signal peptide" evidence="2">
    <location>
        <begin position="1"/>
        <end position="20"/>
    </location>
</feature>
<comment type="caution">
    <text evidence="3">The sequence shown here is derived from an EMBL/GenBank/DDBJ whole genome shotgun (WGS) entry which is preliminary data.</text>
</comment>
<feature type="region of interest" description="Disordered" evidence="1">
    <location>
        <begin position="125"/>
        <end position="161"/>
    </location>
</feature>
<evidence type="ECO:0000313" key="3">
    <source>
        <dbReference type="EMBL" id="KAG6417494.1"/>
    </source>
</evidence>
<dbReference type="PANTHER" id="PTHR31109:SF2">
    <property type="entry name" value="RIBOSOME BIOGENESIS PROTEIN SLX9 HOMOLOG"/>
    <property type="match status" value="1"/>
</dbReference>
<feature type="compositionally biased region" description="Basic residues" evidence="1">
    <location>
        <begin position="135"/>
        <end position="153"/>
    </location>
</feature>
<organism evidence="3">
    <name type="scientific">Salvia splendens</name>
    <name type="common">Scarlet sage</name>
    <dbReference type="NCBI Taxonomy" id="180675"/>
    <lineage>
        <taxon>Eukaryota</taxon>
        <taxon>Viridiplantae</taxon>
        <taxon>Streptophyta</taxon>
        <taxon>Embryophyta</taxon>
        <taxon>Tracheophyta</taxon>
        <taxon>Spermatophyta</taxon>
        <taxon>Magnoliopsida</taxon>
        <taxon>eudicotyledons</taxon>
        <taxon>Gunneridae</taxon>
        <taxon>Pentapetalae</taxon>
        <taxon>asterids</taxon>
        <taxon>lamiids</taxon>
        <taxon>Lamiales</taxon>
        <taxon>Lamiaceae</taxon>
        <taxon>Nepetoideae</taxon>
        <taxon>Mentheae</taxon>
        <taxon>Salviinae</taxon>
        <taxon>Salvia</taxon>
        <taxon>Salvia subgen. Calosphace</taxon>
        <taxon>core Calosphace</taxon>
    </lineage>
</organism>
<keyword evidence="4" id="KW-1185">Reference proteome</keyword>